<sequence length="163" mass="18004">MADLTITERLQPSLLDRLTDDRRDSATESRDDWLIDMRRLRDIVLRDLSWLINTTNSGLDLTDYPHAATSTLNYGLDSISGMSAGAARATALRQSILRAIALYEPRLKSGTLDVRVGGGGSDRSAHLIYDIRADLWAQPLPAELYLRTKVDMSTGEAVISRSG</sequence>
<dbReference type="NCBIfam" id="TIGR03357">
    <property type="entry name" value="VI_zyme"/>
    <property type="match status" value="1"/>
</dbReference>
<accession>A0A3P5XUN8</accession>
<dbReference type="PANTHER" id="PTHR38595:SF1">
    <property type="entry name" value="TYPE VI SECRETION SYSTEM COMPONENT TSSE1"/>
    <property type="match status" value="1"/>
</dbReference>
<dbReference type="InterPro" id="IPR017737">
    <property type="entry name" value="TssE1-like"/>
</dbReference>
<gene>
    <name evidence="2" type="ORF">XINFAN_03448</name>
</gene>
<evidence type="ECO:0000313" key="2">
    <source>
        <dbReference type="EMBL" id="VDC32769.1"/>
    </source>
</evidence>
<evidence type="ECO:0000313" key="3">
    <source>
        <dbReference type="Proteomes" id="UP000277498"/>
    </source>
</evidence>
<feature type="domain" description="IraD/Gp25-like" evidence="1">
    <location>
        <begin position="39"/>
        <end position="139"/>
    </location>
</feature>
<name>A0A3P5XUN8_9RHOB</name>
<dbReference type="PANTHER" id="PTHR38595">
    <property type="entry name" value="CYTOPLASMIC PROTEIN-RELATED"/>
    <property type="match status" value="1"/>
</dbReference>
<dbReference type="OrthoDB" id="119583at2"/>
<dbReference type="AlphaFoldDB" id="A0A3P5XUN8"/>
<dbReference type="InterPro" id="IPR007048">
    <property type="entry name" value="IraD/Gp25-like"/>
</dbReference>
<dbReference type="Proteomes" id="UP000277498">
    <property type="component" value="Unassembled WGS sequence"/>
</dbReference>
<dbReference type="Pfam" id="PF04965">
    <property type="entry name" value="GPW_gp25"/>
    <property type="match status" value="1"/>
</dbReference>
<protein>
    <submittedName>
        <fullName evidence="2">Gene 25-like lysozyme</fullName>
    </submittedName>
</protein>
<dbReference type="RefSeq" id="WP_124088150.1">
    <property type="nucleotide sequence ID" value="NZ_UXAW01000095.1"/>
</dbReference>
<organism evidence="2 3">
    <name type="scientific">Pseudogemmobacter humi</name>
    <dbReference type="NCBI Taxonomy" id="2483812"/>
    <lineage>
        <taxon>Bacteria</taxon>
        <taxon>Pseudomonadati</taxon>
        <taxon>Pseudomonadota</taxon>
        <taxon>Alphaproteobacteria</taxon>
        <taxon>Rhodobacterales</taxon>
        <taxon>Paracoccaceae</taxon>
        <taxon>Pseudogemmobacter</taxon>
    </lineage>
</organism>
<dbReference type="InterPro" id="IPR053176">
    <property type="entry name" value="T6SS_TssE1-like"/>
</dbReference>
<dbReference type="EMBL" id="UXAW01000095">
    <property type="protein sequence ID" value="VDC32769.1"/>
    <property type="molecule type" value="Genomic_DNA"/>
</dbReference>
<keyword evidence="3" id="KW-1185">Reference proteome</keyword>
<evidence type="ECO:0000259" key="1">
    <source>
        <dbReference type="Pfam" id="PF04965"/>
    </source>
</evidence>
<reference evidence="2 3" key="1">
    <citation type="submission" date="2018-11" db="EMBL/GenBank/DDBJ databases">
        <authorList>
            <person name="Criscuolo A."/>
        </authorList>
    </citation>
    <scope>NUCLEOTIDE SEQUENCE [LARGE SCALE GENOMIC DNA]</scope>
    <source>
        <strain evidence="2">ACIP111625</strain>
    </source>
</reference>
<proteinExistence type="predicted"/>
<dbReference type="SUPFAM" id="SSF160719">
    <property type="entry name" value="gpW/gp25-like"/>
    <property type="match status" value="1"/>
</dbReference>